<feature type="domain" description="Choloylglycine hydrolase/NAAA C-terminal" evidence="3">
    <location>
        <begin position="2"/>
        <end position="306"/>
    </location>
</feature>
<dbReference type="EMBL" id="LARY01000002">
    <property type="protein sequence ID" value="RDX00616.1"/>
    <property type="molecule type" value="Genomic_DNA"/>
</dbReference>
<keyword evidence="5" id="KW-1185">Reference proteome</keyword>
<organism evidence="4 5">
    <name type="scientific">Listeria kieliensis</name>
    <dbReference type="NCBI Taxonomy" id="1621700"/>
    <lineage>
        <taxon>Bacteria</taxon>
        <taxon>Bacillati</taxon>
        <taxon>Bacillota</taxon>
        <taxon>Bacilli</taxon>
        <taxon>Bacillales</taxon>
        <taxon>Listeriaceae</taxon>
        <taxon>Listeria</taxon>
    </lineage>
</organism>
<comment type="similarity">
    <text evidence="1">Belongs to the peptidase C59 family.</text>
</comment>
<dbReference type="Gene3D" id="3.60.60.10">
    <property type="entry name" value="Penicillin V Acylase, Chain A"/>
    <property type="match status" value="1"/>
</dbReference>
<protein>
    <submittedName>
        <fullName evidence="4">Choloylglycine hydrolase</fullName>
    </submittedName>
</protein>
<evidence type="ECO:0000313" key="5">
    <source>
        <dbReference type="Proteomes" id="UP000257055"/>
    </source>
</evidence>
<evidence type="ECO:0000256" key="1">
    <source>
        <dbReference type="ARBA" id="ARBA00006625"/>
    </source>
</evidence>
<dbReference type="SUPFAM" id="SSF56235">
    <property type="entry name" value="N-terminal nucleophile aminohydrolases (Ntn hydrolases)"/>
    <property type="match status" value="1"/>
</dbReference>
<gene>
    <name evidence="4" type="ORF">UR08_06395</name>
</gene>
<name>A0A3D8TSE8_9LIST</name>
<dbReference type="Pfam" id="PF02275">
    <property type="entry name" value="CBAH"/>
    <property type="match status" value="1"/>
</dbReference>
<keyword evidence="2 4" id="KW-0378">Hydrolase</keyword>
<accession>A0A3D8TSE8</accession>
<dbReference type="InterPro" id="IPR029132">
    <property type="entry name" value="CBAH/NAAA_C"/>
</dbReference>
<dbReference type="CDD" id="cd00542">
    <property type="entry name" value="Ntn_PVA"/>
    <property type="match status" value="1"/>
</dbReference>
<reference evidence="5" key="1">
    <citation type="submission" date="2015-04" db="EMBL/GenBank/DDBJ databases">
        <authorList>
            <person name="Schardt J."/>
            <person name="Mueller-Herbst S."/>
            <person name="Scherer S."/>
            <person name="Huptas C."/>
        </authorList>
    </citation>
    <scope>NUCLEOTIDE SEQUENCE [LARGE SCALE GENOMIC DNA]</scope>
    <source>
        <strain evidence="5">Kiel-L1</strain>
    </source>
</reference>
<dbReference type="InterPro" id="IPR052193">
    <property type="entry name" value="Peptidase_C59"/>
</dbReference>
<comment type="caution">
    <text evidence="4">The sequence shown here is derived from an EMBL/GenBank/DDBJ whole genome shotgun (WGS) entry which is preliminary data.</text>
</comment>
<dbReference type="RefSeq" id="WP_115752853.1">
    <property type="nucleotide sequence ID" value="NZ_LARY01000002.1"/>
</dbReference>
<dbReference type="PANTHER" id="PTHR35527:SF2">
    <property type="entry name" value="HYDROLASE"/>
    <property type="match status" value="1"/>
</dbReference>
<sequence length="328" mass="36335">MCTGISVFSKQGNPFWGRTQEFDMDLDYQGLIMPAEARVKASLSEYVTKHSFVGVSIKGADMVVDGVNDAGLAGGSFYFGNVNRYVPKSEIEAAGKLPLAGEEFVTWALANCKDVEEVREKALKEVAISSDGGMLGTSLPQHYVFQDLSGKSLVVEPSIPGSFEIYENLVGTFTNSPKFDWHVTNLENYVGMSQEIAPARKIGQANIFSSGKGNGLYGIPGDFTPHSRFVRATFLNQFSDPVEDEKAIELIFHVLDSFDIPKGVVVTGDDHKVQFTQYTSAYDLKEKALYVHLYDNRQIQMLSLEKVTEPTRFQIVAEQQLSKMKPLQ</sequence>
<dbReference type="PANTHER" id="PTHR35527">
    <property type="entry name" value="CHOLOYLGLYCINE HYDROLASE"/>
    <property type="match status" value="1"/>
</dbReference>
<evidence type="ECO:0000313" key="4">
    <source>
        <dbReference type="EMBL" id="RDX00616.1"/>
    </source>
</evidence>
<dbReference type="AlphaFoldDB" id="A0A3D8TSE8"/>
<dbReference type="Proteomes" id="UP000257055">
    <property type="component" value="Unassembled WGS sequence"/>
</dbReference>
<evidence type="ECO:0000256" key="2">
    <source>
        <dbReference type="ARBA" id="ARBA00022801"/>
    </source>
</evidence>
<evidence type="ECO:0000259" key="3">
    <source>
        <dbReference type="Pfam" id="PF02275"/>
    </source>
</evidence>
<proteinExistence type="inferred from homology"/>
<dbReference type="InterPro" id="IPR029055">
    <property type="entry name" value="Ntn_hydrolases_N"/>
</dbReference>
<dbReference type="GO" id="GO:0016787">
    <property type="term" value="F:hydrolase activity"/>
    <property type="evidence" value="ECO:0007669"/>
    <property type="project" value="UniProtKB-KW"/>
</dbReference>